<feature type="binding site" evidence="9">
    <location>
        <begin position="467"/>
        <end position="470"/>
    </location>
    <ligand>
        <name>FAD</name>
        <dbReference type="ChEBI" id="CHEBI:57692"/>
    </ligand>
</feature>
<dbReference type="Proteomes" id="UP000002630">
    <property type="component" value="Linkage Group LG29"/>
</dbReference>
<comment type="function">
    <text evidence="9">NADPH-dependent reductase which is a central component of the cytosolic iron-sulfur (Fe-S) protein assembly (CIA) machinery. Transfers electrons from NADPH via its FAD and FMN prosthetic groups to the [2Fe-2S] cluster of the anamorsin/DRE2 homolog, another key component of the CIA machinery. In turn, this reduced cluster provides electrons for assembly of cytosolic iron-sulfur cluster proteins.</text>
</comment>
<dbReference type="GO" id="GO:0016651">
    <property type="term" value="F:oxidoreductase activity, acting on NAD(P)H"/>
    <property type="evidence" value="ECO:0007669"/>
    <property type="project" value="UniProtKB-UniRule"/>
</dbReference>
<dbReference type="GO" id="GO:0160246">
    <property type="term" value="F:NADPH-iron-sulfur [2Fe-2S] protein oxidoreductase activity"/>
    <property type="evidence" value="ECO:0007669"/>
    <property type="project" value="InterPro"/>
</dbReference>
<feature type="region of interest" description="Disordered" evidence="10">
    <location>
        <begin position="528"/>
        <end position="556"/>
    </location>
</feature>
<feature type="domain" description="Flavodoxin-like" evidence="11">
    <location>
        <begin position="5"/>
        <end position="149"/>
    </location>
</feature>
<feature type="binding site" evidence="9">
    <location>
        <position position="641"/>
    </location>
    <ligand>
        <name>NADP(+)</name>
        <dbReference type="ChEBI" id="CHEBI:58349"/>
    </ligand>
</feature>
<evidence type="ECO:0000256" key="3">
    <source>
        <dbReference type="ARBA" id="ARBA00022490"/>
    </source>
</evidence>
<dbReference type="InterPro" id="IPR017927">
    <property type="entry name" value="FAD-bd_FR_type"/>
</dbReference>
<dbReference type="PRINTS" id="PR00369">
    <property type="entry name" value="FLAVODOXIN"/>
</dbReference>
<protein>
    <recommendedName>
        <fullName evidence="9">NADPH-dependent diflavin oxidoreductase 1</fullName>
        <ecNumber evidence="9">1.18.1.-</ecNumber>
    </recommendedName>
    <alternativeName>
        <fullName evidence="9">NADPH-dependent FMN and FAD-containing oxidoreductase</fullName>
    </alternativeName>
</protein>
<dbReference type="PRINTS" id="PR00371">
    <property type="entry name" value="FPNCR"/>
</dbReference>
<dbReference type="PANTHER" id="PTHR19384">
    <property type="entry name" value="NITRIC OXIDE SYNTHASE-RELATED"/>
    <property type="match status" value="1"/>
</dbReference>
<keyword evidence="14" id="KW-1185">Reference proteome</keyword>
<dbReference type="Gene3D" id="3.40.50.80">
    <property type="entry name" value="Nucleotide-binding domain of ferredoxin-NADP reductase (FNR) module"/>
    <property type="match status" value="1"/>
</dbReference>
<sequence>MVHHLDVYYGSETGTAQEVAEYVAAMAGRRGFDTAAASLDSVPISHAVECSLAVFVVSTTGDGEVPSNMSTFWRFLLRRGLPKDCLANMCFAIFGLGDSGYTKYNATARKLHARLLQLGAVELVERGLGDDQSPRGMWGDLDPWLASLWAGLLQIKPLPEGTVVDDTPRLEPPVFSMTPAEASDSSSAEIEAGRREFWDSMAPPRPATRSDGAPAPARLLVNRRLTAEGHFQDVRHLEFDASGVPGGASYEAGDVAWVHPSNNASAVETLAVAMGLDLDQVVRIAPALPQPKPVATDAPVAREEGGAVAEGTQPPGAGVSATAPVRPRRQQRRDPQQAGFFLPPVSTLRLLLTEVLDISGTPRRSFFERLSVFATEDEEKEKLEELASPAGADLLYEYATREKRGYVEVFGDFPSCKVPPERLLELVPRLRPRGFSIASSALETPSQVHLCMAVVSFRTPYKRLRTGVCSSWLASLTPGAAEVPISIRPGTFKLPQSPSHPLIMVGPGTGVAPMRSVVLERWRQRQQGLGGAGVGSSGDGSLWPSPGRPGTGATGAPPDTLFFGCRFREKDFFYEQDWEVLSASGNLSLFTAFSRSNPDGTGSRVYVQHRIREQASLIAGLVVDHGANILVSGSAKQMPRDVREAFRDVLAEHEKVGGEAGADSLLKAMDRQGRYCVEAWS</sequence>
<feature type="binding site" evidence="9">
    <location>
        <begin position="604"/>
        <end position="608"/>
    </location>
    <ligand>
        <name>NADP(+)</name>
        <dbReference type="ChEBI" id="CHEBI:58349"/>
    </ligand>
</feature>
<feature type="domain" description="FAD-binding FR-type" evidence="12">
    <location>
        <begin position="212"/>
        <end position="495"/>
    </location>
</feature>
<evidence type="ECO:0000256" key="2">
    <source>
        <dbReference type="ARBA" id="ARBA00001974"/>
    </source>
</evidence>
<dbReference type="GO" id="GO:0005829">
    <property type="term" value="C:cytosol"/>
    <property type="evidence" value="ECO:0007669"/>
    <property type="project" value="TreeGrafter"/>
</dbReference>
<dbReference type="Pfam" id="PF00175">
    <property type="entry name" value="NAD_binding_1"/>
    <property type="match status" value="1"/>
</dbReference>
<dbReference type="GO" id="GO:0050661">
    <property type="term" value="F:NADP binding"/>
    <property type="evidence" value="ECO:0007669"/>
    <property type="project" value="UniProtKB-UniRule"/>
</dbReference>
<evidence type="ECO:0000313" key="14">
    <source>
        <dbReference type="Proteomes" id="UP000002630"/>
    </source>
</evidence>
<accession>D7FGS7</accession>
<comment type="similarity">
    <text evidence="9">In the N-terminal section; belongs to the flavodoxin family.</text>
</comment>
<dbReference type="eggNOG" id="KOG1159">
    <property type="taxonomic scope" value="Eukaryota"/>
</dbReference>
<dbReference type="EMBL" id="FN647694">
    <property type="protein sequence ID" value="CBJ28353.1"/>
    <property type="molecule type" value="Genomic_DNA"/>
</dbReference>
<evidence type="ECO:0000256" key="10">
    <source>
        <dbReference type="SAM" id="MobiDB-lite"/>
    </source>
</evidence>
<proteinExistence type="inferred from homology"/>
<dbReference type="EC" id="1.18.1.-" evidence="9"/>
<dbReference type="SUPFAM" id="SSF52343">
    <property type="entry name" value="Ferredoxin reductase-like, C-terminal NADP-linked domain"/>
    <property type="match status" value="1"/>
</dbReference>
<dbReference type="Pfam" id="PF00667">
    <property type="entry name" value="FAD_binding_1"/>
    <property type="match status" value="2"/>
</dbReference>
<feature type="binding site" evidence="9">
    <location>
        <begin position="58"/>
        <end position="61"/>
    </location>
    <ligand>
        <name>FMN</name>
        <dbReference type="ChEBI" id="CHEBI:58210"/>
    </ligand>
</feature>
<dbReference type="STRING" id="2880.D7FGS7"/>
<keyword evidence="6 9" id="KW-0274">FAD</keyword>
<dbReference type="Gene3D" id="1.20.990.10">
    <property type="entry name" value="NADPH-cytochrome p450 Reductase, Chain A, domain 3"/>
    <property type="match status" value="1"/>
</dbReference>
<feature type="binding site" evidence="9">
    <location>
        <begin position="594"/>
        <end position="595"/>
    </location>
    <ligand>
        <name>NADP(+)</name>
        <dbReference type="ChEBI" id="CHEBI:58349"/>
    </ligand>
</feature>
<dbReference type="PANTHER" id="PTHR19384:SF10">
    <property type="entry name" value="NADPH-DEPENDENT DIFLAVIN OXIDOREDUCTASE 1"/>
    <property type="match status" value="1"/>
</dbReference>
<comment type="caution">
    <text evidence="9">Lacks conserved residue(s) required for the propagation of feature annotation.</text>
</comment>
<dbReference type="InterPro" id="IPR017938">
    <property type="entry name" value="Riboflavin_synthase-like_b-brl"/>
</dbReference>
<evidence type="ECO:0000259" key="12">
    <source>
        <dbReference type="PROSITE" id="PS51384"/>
    </source>
</evidence>
<dbReference type="AlphaFoldDB" id="D7FGS7"/>
<dbReference type="InterPro" id="IPR028879">
    <property type="entry name" value="NDOR1"/>
</dbReference>
<dbReference type="OrthoDB" id="1856718at2759"/>
<dbReference type="GO" id="GO:0016226">
    <property type="term" value="P:iron-sulfur cluster assembly"/>
    <property type="evidence" value="ECO:0007669"/>
    <property type="project" value="UniProtKB-UniRule"/>
</dbReference>
<dbReference type="PROSITE" id="PS51384">
    <property type="entry name" value="FAD_FR"/>
    <property type="match status" value="1"/>
</dbReference>
<dbReference type="Gene3D" id="2.40.30.10">
    <property type="entry name" value="Translation factors"/>
    <property type="match status" value="1"/>
</dbReference>
<evidence type="ECO:0000256" key="6">
    <source>
        <dbReference type="ARBA" id="ARBA00022827"/>
    </source>
</evidence>
<feature type="binding site" evidence="9">
    <location>
        <position position="680"/>
    </location>
    <ligand>
        <name>FAD</name>
        <dbReference type="ChEBI" id="CHEBI:57692"/>
    </ligand>
</feature>
<dbReference type="InterPro" id="IPR008254">
    <property type="entry name" value="Flavodoxin/NO_synth"/>
</dbReference>
<keyword evidence="4 9" id="KW-0285">Flavoprotein</keyword>
<dbReference type="InterPro" id="IPR001094">
    <property type="entry name" value="Flavdoxin-like"/>
</dbReference>
<dbReference type="HAMAP" id="MF_03178">
    <property type="entry name" value="NDOR1"/>
    <property type="match status" value="1"/>
</dbReference>
<evidence type="ECO:0000259" key="11">
    <source>
        <dbReference type="PROSITE" id="PS50902"/>
    </source>
</evidence>
<keyword evidence="3 9" id="KW-0963">Cytoplasm</keyword>
<name>D7FGS7_ECTSI</name>
<keyword evidence="8 9" id="KW-0560">Oxidoreductase</keyword>
<evidence type="ECO:0000256" key="5">
    <source>
        <dbReference type="ARBA" id="ARBA00022643"/>
    </source>
</evidence>
<dbReference type="InParanoid" id="D7FGS7"/>
<dbReference type="PROSITE" id="PS50902">
    <property type="entry name" value="FLAVODOXIN_LIKE"/>
    <property type="match status" value="1"/>
</dbReference>
<feature type="binding site" evidence="9">
    <location>
        <position position="131"/>
    </location>
    <ligand>
        <name>FMN</name>
        <dbReference type="ChEBI" id="CHEBI:58210"/>
    </ligand>
</feature>
<feature type="binding site" evidence="9">
    <location>
        <begin position="11"/>
        <end position="16"/>
    </location>
    <ligand>
        <name>FMN</name>
        <dbReference type="ChEBI" id="CHEBI:58210"/>
    </ligand>
</feature>
<dbReference type="SUPFAM" id="SSF52218">
    <property type="entry name" value="Flavoproteins"/>
    <property type="match status" value="1"/>
</dbReference>
<dbReference type="Pfam" id="PF00258">
    <property type="entry name" value="Flavodoxin_1"/>
    <property type="match status" value="1"/>
</dbReference>
<evidence type="ECO:0000313" key="13">
    <source>
        <dbReference type="EMBL" id="CBJ28353.1"/>
    </source>
</evidence>
<dbReference type="InterPro" id="IPR023173">
    <property type="entry name" value="NADPH_Cyt_P450_Rdtase_alpha"/>
</dbReference>
<comment type="catalytic activity">
    <reaction evidence="9">
        <text>2 oxidized [2Fe-2S]-[protein] + NADPH = 2 reduced [2Fe-2S]-[protein] + NADP(+) + H(+)</text>
        <dbReference type="Rhea" id="RHEA:67716"/>
        <dbReference type="Rhea" id="RHEA-COMP:17327"/>
        <dbReference type="Rhea" id="RHEA-COMP:17328"/>
        <dbReference type="ChEBI" id="CHEBI:15378"/>
        <dbReference type="ChEBI" id="CHEBI:33737"/>
        <dbReference type="ChEBI" id="CHEBI:33738"/>
        <dbReference type="ChEBI" id="CHEBI:57783"/>
        <dbReference type="ChEBI" id="CHEBI:58349"/>
    </reaction>
</comment>
<keyword evidence="5 9" id="KW-0288">FMN</keyword>
<dbReference type="GO" id="GO:0050660">
    <property type="term" value="F:flavin adenine dinucleotide binding"/>
    <property type="evidence" value="ECO:0007669"/>
    <property type="project" value="UniProtKB-UniRule"/>
</dbReference>
<evidence type="ECO:0000256" key="9">
    <source>
        <dbReference type="HAMAP-Rule" id="MF_03178"/>
    </source>
</evidence>
<dbReference type="InterPro" id="IPR001709">
    <property type="entry name" value="Flavoprot_Pyr_Nucl_cyt_Rdtase"/>
</dbReference>
<dbReference type="Gene3D" id="3.40.50.360">
    <property type="match status" value="1"/>
</dbReference>
<comment type="cofactor">
    <cofactor evidence="2 9">
        <name>FAD</name>
        <dbReference type="ChEBI" id="CHEBI:57692"/>
    </cofactor>
</comment>
<keyword evidence="7 9" id="KW-0521">NADP</keyword>
<comment type="similarity">
    <text evidence="9">In the C-terminal section; belongs to the flavoprotein pyridine nucleotide cytochrome reductase family.</text>
</comment>
<dbReference type="OMA" id="DIMSIPR"/>
<feature type="region of interest" description="Disordered" evidence="10">
    <location>
        <begin position="294"/>
        <end position="335"/>
    </location>
</feature>
<comment type="subcellular location">
    <subcellularLocation>
        <location evidence="9">Cytoplasm</location>
    </subcellularLocation>
</comment>
<feature type="compositionally biased region" description="Gly residues" evidence="10">
    <location>
        <begin position="528"/>
        <end position="538"/>
    </location>
</feature>
<feature type="binding site" evidence="9">
    <location>
        <begin position="433"/>
        <end position="436"/>
    </location>
    <ligand>
        <name>FAD</name>
        <dbReference type="ChEBI" id="CHEBI:57692"/>
    </ligand>
</feature>
<comment type="cofactor">
    <cofactor evidence="1 9">
        <name>FMN</name>
        <dbReference type="ChEBI" id="CHEBI:58210"/>
    </cofactor>
</comment>
<dbReference type="InterPro" id="IPR029039">
    <property type="entry name" value="Flavoprotein-like_sf"/>
</dbReference>
<reference evidence="13 14" key="1">
    <citation type="journal article" date="2010" name="Nature">
        <title>The Ectocarpus genome and the independent evolution of multicellularity in brown algae.</title>
        <authorList>
            <person name="Cock J.M."/>
            <person name="Sterck L."/>
            <person name="Rouze P."/>
            <person name="Scornet D."/>
            <person name="Allen A.E."/>
            <person name="Amoutzias G."/>
            <person name="Anthouard V."/>
            <person name="Artiguenave F."/>
            <person name="Aury J.M."/>
            <person name="Badger J.H."/>
            <person name="Beszteri B."/>
            <person name="Billiau K."/>
            <person name="Bonnet E."/>
            <person name="Bothwell J.H."/>
            <person name="Bowler C."/>
            <person name="Boyen C."/>
            <person name="Brownlee C."/>
            <person name="Carrano C.J."/>
            <person name="Charrier B."/>
            <person name="Cho G.Y."/>
            <person name="Coelho S.M."/>
            <person name="Collen J."/>
            <person name="Corre E."/>
            <person name="Da Silva C."/>
            <person name="Delage L."/>
            <person name="Delaroque N."/>
            <person name="Dittami S.M."/>
            <person name="Doulbeau S."/>
            <person name="Elias M."/>
            <person name="Farnham G."/>
            <person name="Gachon C.M."/>
            <person name="Gschloessl B."/>
            <person name="Heesch S."/>
            <person name="Jabbari K."/>
            <person name="Jubin C."/>
            <person name="Kawai H."/>
            <person name="Kimura K."/>
            <person name="Kloareg B."/>
            <person name="Kupper F.C."/>
            <person name="Lang D."/>
            <person name="Le Bail A."/>
            <person name="Leblanc C."/>
            <person name="Lerouge P."/>
            <person name="Lohr M."/>
            <person name="Lopez P.J."/>
            <person name="Martens C."/>
            <person name="Maumus F."/>
            <person name="Michel G."/>
            <person name="Miranda-Saavedra D."/>
            <person name="Morales J."/>
            <person name="Moreau H."/>
            <person name="Motomura T."/>
            <person name="Nagasato C."/>
            <person name="Napoli C.A."/>
            <person name="Nelson D.R."/>
            <person name="Nyvall-Collen P."/>
            <person name="Peters A.F."/>
            <person name="Pommier C."/>
            <person name="Potin P."/>
            <person name="Poulain J."/>
            <person name="Quesneville H."/>
            <person name="Read B."/>
            <person name="Rensing S.A."/>
            <person name="Ritter A."/>
            <person name="Rousvoal S."/>
            <person name="Samanta M."/>
            <person name="Samson G."/>
            <person name="Schroeder D.C."/>
            <person name="Segurens B."/>
            <person name="Strittmatter M."/>
            <person name="Tonon T."/>
            <person name="Tregear J.W."/>
            <person name="Valentin K."/>
            <person name="von Dassow P."/>
            <person name="Yamagishi T."/>
            <person name="Van de Peer Y."/>
            <person name="Wincker P."/>
        </authorList>
    </citation>
    <scope>NUCLEOTIDE SEQUENCE [LARGE SCALE GENOMIC DNA]</scope>
    <source>
        <strain evidence="14">Ec32 / CCAP1310/4</strain>
    </source>
</reference>
<comment type="similarity">
    <text evidence="9">Belongs to the NADPH-dependent diflavin oxidoreductase NDOR1 family.</text>
</comment>
<dbReference type="InterPro" id="IPR001433">
    <property type="entry name" value="OxRdtase_FAD/NAD-bd"/>
</dbReference>
<feature type="binding site" evidence="9">
    <location>
        <position position="509"/>
    </location>
    <ligand>
        <name>NADP(+)</name>
        <dbReference type="ChEBI" id="CHEBI:58349"/>
    </ligand>
</feature>
<evidence type="ECO:0000256" key="7">
    <source>
        <dbReference type="ARBA" id="ARBA00022857"/>
    </source>
</evidence>
<evidence type="ECO:0000256" key="8">
    <source>
        <dbReference type="ARBA" id="ARBA00023002"/>
    </source>
</evidence>
<evidence type="ECO:0000256" key="4">
    <source>
        <dbReference type="ARBA" id="ARBA00022630"/>
    </source>
</evidence>
<dbReference type="SUPFAM" id="SSF63380">
    <property type="entry name" value="Riboflavin synthase domain-like"/>
    <property type="match status" value="1"/>
</dbReference>
<evidence type="ECO:0000256" key="1">
    <source>
        <dbReference type="ARBA" id="ARBA00001917"/>
    </source>
</evidence>
<dbReference type="EMBL" id="FN649754">
    <property type="protein sequence ID" value="CBJ28353.1"/>
    <property type="molecule type" value="Genomic_DNA"/>
</dbReference>
<dbReference type="GO" id="GO:0010181">
    <property type="term" value="F:FMN binding"/>
    <property type="evidence" value="ECO:0007669"/>
    <property type="project" value="UniProtKB-UniRule"/>
</dbReference>
<organism evidence="13 14">
    <name type="scientific">Ectocarpus siliculosus</name>
    <name type="common">Brown alga</name>
    <name type="synonym">Conferva siliculosa</name>
    <dbReference type="NCBI Taxonomy" id="2880"/>
    <lineage>
        <taxon>Eukaryota</taxon>
        <taxon>Sar</taxon>
        <taxon>Stramenopiles</taxon>
        <taxon>Ochrophyta</taxon>
        <taxon>PX clade</taxon>
        <taxon>Phaeophyceae</taxon>
        <taxon>Ectocarpales</taxon>
        <taxon>Ectocarpaceae</taxon>
        <taxon>Ectocarpus</taxon>
    </lineage>
</organism>
<dbReference type="InterPro" id="IPR039261">
    <property type="entry name" value="FNR_nucleotide-bd"/>
</dbReference>
<gene>
    <name evidence="13" type="ORF">Esi_0101_0066</name>
</gene>
<dbReference type="InterPro" id="IPR003097">
    <property type="entry name" value="CysJ-like_FAD-binding"/>
</dbReference>